<proteinExistence type="predicted"/>
<dbReference type="PANTHER" id="PTHR46797:SF1">
    <property type="entry name" value="METHYLPHOSPHONATE SYNTHASE"/>
    <property type="match status" value="1"/>
</dbReference>
<dbReference type="SMART" id="SM00530">
    <property type="entry name" value="HTH_XRE"/>
    <property type="match status" value="1"/>
</dbReference>
<feature type="domain" description="HTH cro/C1-type" evidence="2">
    <location>
        <begin position="10"/>
        <end position="64"/>
    </location>
</feature>
<reference evidence="3 4" key="1">
    <citation type="submission" date="2024-03" db="EMBL/GenBank/DDBJ databases">
        <title>Human intestinal bacterial collection.</title>
        <authorList>
            <person name="Pauvert C."/>
            <person name="Hitch T.C.A."/>
            <person name="Clavel T."/>
        </authorList>
    </citation>
    <scope>NUCLEOTIDE SEQUENCE [LARGE SCALE GENOMIC DNA]</scope>
    <source>
        <strain evidence="3 4">CLA-AP-H29</strain>
    </source>
</reference>
<sequence length="114" mass="12357">MDKKAFSGRLRQARKDHGLTSEKLSELCNINATYLRQIEGGTKIPSLPVFVSLCSALGASPNSLLIDSLPGIGLETNDELVALWQVATPSQMKVITAMLTSELKTLQEGQDENI</sequence>
<keyword evidence="1" id="KW-0238">DNA-binding</keyword>
<keyword evidence="4" id="KW-1185">Reference proteome</keyword>
<organism evidence="3 4">
    <name type="scientific">Pseudoflavonifractor intestinihominis</name>
    <dbReference type="NCBI Taxonomy" id="3133171"/>
    <lineage>
        <taxon>Bacteria</taxon>
        <taxon>Bacillati</taxon>
        <taxon>Bacillota</taxon>
        <taxon>Clostridia</taxon>
        <taxon>Eubacteriales</taxon>
        <taxon>Oscillospiraceae</taxon>
        <taxon>Pseudoflavonifractor</taxon>
    </lineage>
</organism>
<name>A0ABV1E9T8_9FIRM</name>
<gene>
    <name evidence="3" type="ORF">WMO64_08395</name>
</gene>
<dbReference type="CDD" id="cd00093">
    <property type="entry name" value="HTH_XRE"/>
    <property type="match status" value="1"/>
</dbReference>
<dbReference type="SUPFAM" id="SSF47413">
    <property type="entry name" value="lambda repressor-like DNA-binding domains"/>
    <property type="match status" value="1"/>
</dbReference>
<evidence type="ECO:0000313" key="3">
    <source>
        <dbReference type="EMBL" id="MEQ2443490.1"/>
    </source>
</evidence>
<dbReference type="Proteomes" id="UP001464378">
    <property type="component" value="Unassembled WGS sequence"/>
</dbReference>
<comment type="caution">
    <text evidence="3">The sequence shown here is derived from an EMBL/GenBank/DDBJ whole genome shotgun (WGS) entry which is preliminary data.</text>
</comment>
<dbReference type="EMBL" id="JBBMFK010000012">
    <property type="protein sequence ID" value="MEQ2443490.1"/>
    <property type="molecule type" value="Genomic_DNA"/>
</dbReference>
<evidence type="ECO:0000259" key="2">
    <source>
        <dbReference type="PROSITE" id="PS50943"/>
    </source>
</evidence>
<dbReference type="Gene3D" id="1.10.260.40">
    <property type="entry name" value="lambda repressor-like DNA-binding domains"/>
    <property type="match status" value="1"/>
</dbReference>
<dbReference type="RefSeq" id="WP_349231688.1">
    <property type="nucleotide sequence ID" value="NZ_JBBMFK010000012.1"/>
</dbReference>
<dbReference type="Pfam" id="PF13560">
    <property type="entry name" value="HTH_31"/>
    <property type="match status" value="1"/>
</dbReference>
<dbReference type="PANTHER" id="PTHR46797">
    <property type="entry name" value="HTH-TYPE TRANSCRIPTIONAL REGULATOR"/>
    <property type="match status" value="1"/>
</dbReference>
<protein>
    <submittedName>
        <fullName evidence="3">Helix-turn-helix transcriptional regulator</fullName>
    </submittedName>
</protein>
<dbReference type="InterPro" id="IPR010982">
    <property type="entry name" value="Lambda_DNA-bd_dom_sf"/>
</dbReference>
<dbReference type="InterPro" id="IPR050807">
    <property type="entry name" value="TransReg_Diox_bact_type"/>
</dbReference>
<evidence type="ECO:0000256" key="1">
    <source>
        <dbReference type="ARBA" id="ARBA00023125"/>
    </source>
</evidence>
<dbReference type="InterPro" id="IPR001387">
    <property type="entry name" value="Cro/C1-type_HTH"/>
</dbReference>
<evidence type="ECO:0000313" key="4">
    <source>
        <dbReference type="Proteomes" id="UP001464378"/>
    </source>
</evidence>
<dbReference type="PROSITE" id="PS50943">
    <property type="entry name" value="HTH_CROC1"/>
    <property type="match status" value="1"/>
</dbReference>
<accession>A0ABV1E9T8</accession>